<dbReference type="OrthoDB" id="95964at2759"/>
<comment type="caution">
    <text evidence="2">The sequence shown here is derived from an EMBL/GenBank/DDBJ whole genome shotgun (WGS) entry which is preliminary data.</text>
</comment>
<dbReference type="GO" id="GO:0003676">
    <property type="term" value="F:nucleic acid binding"/>
    <property type="evidence" value="ECO:0007669"/>
    <property type="project" value="InterPro"/>
</dbReference>
<dbReference type="GO" id="GO:0015074">
    <property type="term" value="P:DNA integration"/>
    <property type="evidence" value="ECO:0007669"/>
    <property type="project" value="InterPro"/>
</dbReference>
<dbReference type="Gene3D" id="3.30.420.10">
    <property type="entry name" value="Ribonuclease H-like superfamily/Ribonuclease H"/>
    <property type="match status" value="1"/>
</dbReference>
<gene>
    <name evidence="2" type="ORF">NGRA_3030</name>
</gene>
<evidence type="ECO:0000313" key="2">
    <source>
        <dbReference type="EMBL" id="KAF9760760.1"/>
    </source>
</evidence>
<evidence type="ECO:0000259" key="1">
    <source>
        <dbReference type="PROSITE" id="PS50994"/>
    </source>
</evidence>
<organism evidence="2 3">
    <name type="scientific">Nosema granulosis</name>
    <dbReference type="NCBI Taxonomy" id="83296"/>
    <lineage>
        <taxon>Eukaryota</taxon>
        <taxon>Fungi</taxon>
        <taxon>Fungi incertae sedis</taxon>
        <taxon>Microsporidia</taxon>
        <taxon>Nosematidae</taxon>
        <taxon>Nosema</taxon>
    </lineage>
</organism>
<feature type="domain" description="Integrase catalytic" evidence="1">
    <location>
        <begin position="31"/>
        <end position="103"/>
    </location>
</feature>
<accession>A0A9P6GVH5</accession>
<dbReference type="PROSITE" id="PS50994">
    <property type="entry name" value="INTEGRASE"/>
    <property type="match status" value="1"/>
</dbReference>
<evidence type="ECO:0000313" key="3">
    <source>
        <dbReference type="Proteomes" id="UP000740883"/>
    </source>
</evidence>
<dbReference type="InterPro" id="IPR036397">
    <property type="entry name" value="RNaseH_sf"/>
</dbReference>
<keyword evidence="3" id="KW-1185">Reference proteome</keyword>
<dbReference type="AlphaFoldDB" id="A0A9P6GVH5"/>
<name>A0A9P6GVH5_9MICR</name>
<proteinExistence type="predicted"/>
<dbReference type="SUPFAM" id="SSF53098">
    <property type="entry name" value="Ribonuclease H-like"/>
    <property type="match status" value="1"/>
</dbReference>
<dbReference type="InterPro" id="IPR001584">
    <property type="entry name" value="Integrase_cat-core"/>
</dbReference>
<dbReference type="Proteomes" id="UP000740883">
    <property type="component" value="Unassembled WGS sequence"/>
</dbReference>
<reference evidence="2 3" key="1">
    <citation type="journal article" date="2020" name="Genome Biol. Evol.">
        <title>Comparative genomics of strictly vertically transmitted, feminizing microsporidia endosymbionts of amphipod crustaceans.</title>
        <authorList>
            <person name="Cormier A."/>
            <person name="Chebbi M.A."/>
            <person name="Giraud I."/>
            <person name="Wattier R."/>
            <person name="Teixeira M."/>
            <person name="Gilbert C."/>
            <person name="Rigaud T."/>
            <person name="Cordaux R."/>
        </authorList>
    </citation>
    <scope>NUCLEOTIDE SEQUENCE [LARGE SCALE GENOMIC DNA]</scope>
    <source>
        <strain evidence="2 3">Ou3-Ou53</strain>
    </source>
</reference>
<sequence length="103" mass="11956">MYIDIVKFYEDCLICKKAGRQTINTKNKVIETSIANELWEIDHMGRLSDRGKCVCCCLHRSFTKWTETKVIRHKTAEEVIKAFEELIIEKHGVPERILSDSGL</sequence>
<dbReference type="InterPro" id="IPR012337">
    <property type="entry name" value="RNaseH-like_sf"/>
</dbReference>
<dbReference type="EMBL" id="SBJO01000529">
    <property type="protein sequence ID" value="KAF9760760.1"/>
    <property type="molecule type" value="Genomic_DNA"/>
</dbReference>
<dbReference type="GO" id="GO:0005634">
    <property type="term" value="C:nucleus"/>
    <property type="evidence" value="ECO:0007669"/>
    <property type="project" value="UniProtKB-ARBA"/>
</dbReference>
<protein>
    <recommendedName>
        <fullName evidence="1">Integrase catalytic domain-containing protein</fullName>
    </recommendedName>
</protein>